<name>A0A174FK60_9FIRM</name>
<protein>
    <submittedName>
        <fullName evidence="1">Uncharacterized protein</fullName>
    </submittedName>
</protein>
<dbReference type="SUPFAM" id="SSF48208">
    <property type="entry name" value="Six-hairpin glycosidases"/>
    <property type="match status" value="1"/>
</dbReference>
<dbReference type="EMBL" id="CYZE01000007">
    <property type="protein sequence ID" value="CUO49226.1"/>
    <property type="molecule type" value="Genomic_DNA"/>
</dbReference>
<organism evidence="1 2">
    <name type="scientific">Hungatella hathewayi</name>
    <dbReference type="NCBI Taxonomy" id="154046"/>
    <lineage>
        <taxon>Bacteria</taxon>
        <taxon>Bacillati</taxon>
        <taxon>Bacillota</taxon>
        <taxon>Clostridia</taxon>
        <taxon>Lachnospirales</taxon>
        <taxon>Lachnospiraceae</taxon>
        <taxon>Hungatella</taxon>
    </lineage>
</organism>
<dbReference type="Gene3D" id="1.50.10.10">
    <property type="match status" value="1"/>
</dbReference>
<evidence type="ECO:0000313" key="1">
    <source>
        <dbReference type="EMBL" id="CUO49226.1"/>
    </source>
</evidence>
<dbReference type="AlphaFoldDB" id="A0A174FK60"/>
<dbReference type="GO" id="GO:0005975">
    <property type="term" value="P:carbohydrate metabolic process"/>
    <property type="evidence" value="ECO:0007669"/>
    <property type="project" value="InterPro"/>
</dbReference>
<dbReference type="InterPro" id="IPR008928">
    <property type="entry name" value="6-hairpin_glycosidase_sf"/>
</dbReference>
<gene>
    <name evidence="1" type="ORF">ERS852407_02984</name>
</gene>
<proteinExistence type="predicted"/>
<reference evidence="1 2" key="1">
    <citation type="submission" date="2015-09" db="EMBL/GenBank/DDBJ databases">
        <authorList>
            <consortium name="Pathogen Informatics"/>
        </authorList>
    </citation>
    <scope>NUCLEOTIDE SEQUENCE [LARGE SCALE GENOMIC DNA]</scope>
    <source>
        <strain evidence="1 2">2789STDY5608850</strain>
    </source>
</reference>
<dbReference type="RefSeq" id="WP_055656312.1">
    <property type="nucleotide sequence ID" value="NZ_CABIXC010000007.1"/>
</dbReference>
<dbReference type="InterPro" id="IPR012341">
    <property type="entry name" value="6hp_glycosidase-like_sf"/>
</dbReference>
<dbReference type="Proteomes" id="UP000095651">
    <property type="component" value="Unassembled WGS sequence"/>
</dbReference>
<evidence type="ECO:0000313" key="2">
    <source>
        <dbReference type="Proteomes" id="UP000095651"/>
    </source>
</evidence>
<accession>A0A174FK60</accession>
<sequence length="773" mass="86026">MITDIITSIKDMVHAPVNPFFSVAVKDGQYECGNRESYYAKKLPDDTFSYDISNNKVLANADEFGTLKTVTFYRGCYTCDDIPGVWVSKDFGQAGPFYFRLTVEGQEVSLCGGSLLCQSDLAENLIPRAAFTHPRLTATVLAYAPISADGKRRLRALVYGLYLENTTDGDVKGTVIPPDFSPDKDYFTIPDASGKMVECGETIRCGTTAKDGQKIESGTGSSAVPFHLNSGCGAWFPMVIYAPGESGAVKEIEEAGTLYWLNETLAYFRGMLGSLQMDGDPLTAAIYERAVYQGISAFGMDRDGAICGSNWGTFPATRQIWMKDMYYSSLPLSVLNPDFFRQSCLWFTEHGIRPEGSKYQGGAAHSLSNSLTSVLMGVLYYEATADRDFFLTHRETVETFEKILEEVLTLKEGAVWLFPTVWISDALALGKYHTGSNICAWKAFDGMARLMGEVFEDQEKQKKYGEIASEIKKAIEAYMVTDGRFGPQYLEGIGGLTPETQKRYPISEYEKKYVDQALTFYPDIIDGDEINLMMHDGEESDTTLIPFYGYKTYDDPVVRNYARFSASEENPTYGTECRGIKWGHESGATFPGYTTAFSGVVDEETMNGERGYMTELKRLCDLDGSWWWWPYKCDTKTGDVVRLNCCGKCGWAAGVFASLFMTQILGVRYDAPSKTLKFKPFSPGSSFEWKDARTGSGKFDFTYRKTADTVTASVTSRVDYPVTLVLTLITDDIPKFTDSGKTAEFEETEFLGKRAVSIQTVLKPDQKIEIAAL</sequence>